<gene>
    <name evidence="1" type="ORF">IC231_09655</name>
</gene>
<dbReference type="RefSeq" id="WP_190784318.1">
    <property type="nucleotide sequence ID" value="NZ_JACWZZ010000002.1"/>
</dbReference>
<reference evidence="1 2" key="1">
    <citation type="submission" date="2020-09" db="EMBL/GenBank/DDBJ databases">
        <authorList>
            <person name="Kim M.K."/>
        </authorList>
    </citation>
    <scope>NUCLEOTIDE SEQUENCE [LARGE SCALE GENOMIC DNA]</scope>
    <source>
        <strain evidence="1 2">BT646</strain>
    </source>
</reference>
<keyword evidence="2" id="KW-1185">Reference proteome</keyword>
<comment type="caution">
    <text evidence="1">The sequence shown here is derived from an EMBL/GenBank/DDBJ whole genome shotgun (WGS) entry which is preliminary data.</text>
</comment>
<dbReference type="Proteomes" id="UP000642468">
    <property type="component" value="Unassembled WGS sequence"/>
</dbReference>
<accession>A0ABR8JHT6</accession>
<sequence>MIVPAFFRAFAASLTVAFLLALTGCHKEEIKPSRPAPATTGTLEGRLQPIGSADSILLHGAGFRRWSVAPDARTGLFRFTQLPPGNYLLGAVPVADYLFTSNEAQELMVKVGDTTRTLLTLPRAVRVRGTISWEMNGVRYSVPATSGEFTADKFTIEGSSAPDANQESHSLTLVISQAGLANARPFSGVGTYPLGGSVYPYARYTFTRGGNFDQYTTMYSFQPVGTITVSQFDSVARRAAGRFEFIGTYYSFTPGTGAATPSQRITNGEFAITF</sequence>
<evidence type="ECO:0008006" key="3">
    <source>
        <dbReference type="Google" id="ProtNLM"/>
    </source>
</evidence>
<organism evidence="1 2">
    <name type="scientific">Hymenobacter duratus</name>
    <dbReference type="NCBI Taxonomy" id="2771356"/>
    <lineage>
        <taxon>Bacteria</taxon>
        <taxon>Pseudomonadati</taxon>
        <taxon>Bacteroidota</taxon>
        <taxon>Cytophagia</taxon>
        <taxon>Cytophagales</taxon>
        <taxon>Hymenobacteraceae</taxon>
        <taxon>Hymenobacter</taxon>
    </lineage>
</organism>
<evidence type="ECO:0000313" key="1">
    <source>
        <dbReference type="EMBL" id="MBD2715301.1"/>
    </source>
</evidence>
<evidence type="ECO:0000313" key="2">
    <source>
        <dbReference type="Proteomes" id="UP000642468"/>
    </source>
</evidence>
<protein>
    <recommendedName>
        <fullName evidence="3">Carboxypeptidase regulatory-like domain-containing protein</fullName>
    </recommendedName>
</protein>
<dbReference type="EMBL" id="JACWZZ010000002">
    <property type="protein sequence ID" value="MBD2715301.1"/>
    <property type="molecule type" value="Genomic_DNA"/>
</dbReference>
<proteinExistence type="predicted"/>
<name>A0ABR8JHT6_9BACT</name>